<feature type="region of interest" description="Disordered" evidence="1">
    <location>
        <begin position="126"/>
        <end position="160"/>
    </location>
</feature>
<feature type="region of interest" description="Disordered" evidence="1">
    <location>
        <begin position="175"/>
        <end position="320"/>
    </location>
</feature>
<keyword evidence="3" id="KW-1185">Reference proteome</keyword>
<dbReference type="PANTHER" id="PTHR36290">
    <property type="entry name" value="RIKEN CDNA D630039A03 GENE"/>
    <property type="match status" value="1"/>
</dbReference>
<name>A0AA88NL92_CHASR</name>
<evidence type="ECO:0000256" key="1">
    <source>
        <dbReference type="SAM" id="MobiDB-lite"/>
    </source>
</evidence>
<reference evidence="2" key="1">
    <citation type="submission" date="2023-07" db="EMBL/GenBank/DDBJ databases">
        <title>Chromosome-level Genome Assembly of Striped Snakehead (Channa striata).</title>
        <authorList>
            <person name="Liu H."/>
        </authorList>
    </citation>
    <scope>NUCLEOTIDE SEQUENCE</scope>
    <source>
        <strain evidence="2">Gz</strain>
        <tissue evidence="2">Muscle</tissue>
    </source>
</reference>
<feature type="compositionally biased region" description="Polar residues" evidence="1">
    <location>
        <begin position="246"/>
        <end position="293"/>
    </location>
</feature>
<evidence type="ECO:0000313" key="2">
    <source>
        <dbReference type="EMBL" id="KAK2859767.1"/>
    </source>
</evidence>
<feature type="compositionally biased region" description="Polar residues" evidence="1">
    <location>
        <begin position="177"/>
        <end position="193"/>
    </location>
</feature>
<accession>A0AA88NL92</accession>
<proteinExistence type="predicted"/>
<evidence type="ECO:0000313" key="3">
    <source>
        <dbReference type="Proteomes" id="UP001187415"/>
    </source>
</evidence>
<feature type="compositionally biased region" description="Low complexity" evidence="1">
    <location>
        <begin position="136"/>
        <end position="150"/>
    </location>
</feature>
<dbReference type="PANTHER" id="PTHR36290:SF1">
    <property type="entry name" value="RIKEN CDNA D630039A03 GENE"/>
    <property type="match status" value="1"/>
</dbReference>
<comment type="caution">
    <text evidence="2">The sequence shown here is derived from an EMBL/GenBank/DDBJ whole genome shotgun (WGS) entry which is preliminary data.</text>
</comment>
<gene>
    <name evidence="2" type="ORF">Q5P01_004387</name>
</gene>
<feature type="region of interest" description="Disordered" evidence="1">
    <location>
        <begin position="24"/>
        <end position="45"/>
    </location>
</feature>
<protein>
    <submittedName>
        <fullName evidence="2">Uncharacterized protein</fullName>
    </submittedName>
</protein>
<organism evidence="2 3">
    <name type="scientific">Channa striata</name>
    <name type="common">Snakehead murrel</name>
    <name type="synonym">Ophicephalus striatus</name>
    <dbReference type="NCBI Taxonomy" id="64152"/>
    <lineage>
        <taxon>Eukaryota</taxon>
        <taxon>Metazoa</taxon>
        <taxon>Chordata</taxon>
        <taxon>Craniata</taxon>
        <taxon>Vertebrata</taxon>
        <taxon>Euteleostomi</taxon>
        <taxon>Actinopterygii</taxon>
        <taxon>Neopterygii</taxon>
        <taxon>Teleostei</taxon>
        <taxon>Neoteleostei</taxon>
        <taxon>Acanthomorphata</taxon>
        <taxon>Anabantaria</taxon>
        <taxon>Anabantiformes</taxon>
        <taxon>Channoidei</taxon>
        <taxon>Channidae</taxon>
        <taxon>Channa</taxon>
    </lineage>
</organism>
<dbReference type="AlphaFoldDB" id="A0AA88NL92"/>
<dbReference type="Proteomes" id="UP001187415">
    <property type="component" value="Unassembled WGS sequence"/>
</dbReference>
<sequence>MSCSCCSCCCSCCCWTRKKESLLPEEEPAGGGGGGGEDEQSWRNMDVSLLREQYRSSREKQKKRPQVLLFRKVSEELSEAVSIVPVTQGLTPSPLTITFDPDPTTYDPWQIHLDLHRHSRSIVTIQLPVSPPETNSSIDSCSRHSSCSSSEADTSQHESRYRKLSVDSLHSFREMSPCSSFNSKQENLFNADTSRGDPDPERSTGGSFCDSVVDPVQDIASLSVSKQRSREGPPDGSTGSSKEDSVGSSFTDSQESSAHSIGNSSEESSTPIASITDSPSSSTTNLHQDPTKTQSKDTKTTNGDLEASARRGHRRWSASAKKFTRQLGVVGEGSSTVVQQNQNYYPFPSRKPPRISEAARRLGMYSSF</sequence>
<dbReference type="EMBL" id="JAUPFM010000002">
    <property type="protein sequence ID" value="KAK2859767.1"/>
    <property type="molecule type" value="Genomic_DNA"/>
</dbReference>